<dbReference type="Proteomes" id="UP000599109">
    <property type="component" value="Unassembled WGS sequence"/>
</dbReference>
<dbReference type="EMBL" id="JAEQNE010000006">
    <property type="protein sequence ID" value="MBL0393881.1"/>
    <property type="molecule type" value="Genomic_DNA"/>
</dbReference>
<feature type="chain" id="PRO_5037367888" evidence="1">
    <location>
        <begin position="28"/>
        <end position="463"/>
    </location>
</feature>
<keyword evidence="3" id="KW-1185">Reference proteome</keyword>
<evidence type="ECO:0000256" key="1">
    <source>
        <dbReference type="SAM" id="SignalP"/>
    </source>
</evidence>
<evidence type="ECO:0000313" key="2">
    <source>
        <dbReference type="EMBL" id="MBL0393881.1"/>
    </source>
</evidence>
<proteinExistence type="predicted"/>
<organism evidence="2 3">
    <name type="scientific">Ramlibacter monticola</name>
    <dbReference type="NCBI Taxonomy" id="1926872"/>
    <lineage>
        <taxon>Bacteria</taxon>
        <taxon>Pseudomonadati</taxon>
        <taxon>Pseudomonadota</taxon>
        <taxon>Betaproteobacteria</taxon>
        <taxon>Burkholderiales</taxon>
        <taxon>Comamonadaceae</taxon>
        <taxon>Ramlibacter</taxon>
    </lineage>
</organism>
<dbReference type="InterPro" id="IPR010752">
    <property type="entry name" value="DUF1329"/>
</dbReference>
<reference evidence="2 3" key="1">
    <citation type="journal article" date="2017" name="Int. J. Syst. Evol. Microbiol.">
        <title>Ramlibacter monticola sp. nov., isolated from forest soil.</title>
        <authorList>
            <person name="Chaudhary D.K."/>
            <person name="Kim J."/>
        </authorList>
    </citation>
    <scope>NUCLEOTIDE SEQUENCE [LARGE SCALE GENOMIC DNA]</scope>
    <source>
        <strain evidence="2 3">KACC 19175</strain>
    </source>
</reference>
<dbReference type="CDD" id="cd16329">
    <property type="entry name" value="LolA_like"/>
    <property type="match status" value="1"/>
</dbReference>
<name>A0A936Z5X2_9BURK</name>
<dbReference type="Pfam" id="PF07044">
    <property type="entry name" value="DUF1329"/>
    <property type="match status" value="1"/>
</dbReference>
<comment type="caution">
    <text evidence="2">The sequence shown here is derived from an EMBL/GenBank/DDBJ whole genome shotgun (WGS) entry which is preliminary data.</text>
</comment>
<dbReference type="Gene3D" id="2.50.20.10">
    <property type="entry name" value="Lipoprotein localisation LolA/LolB/LppX"/>
    <property type="match status" value="1"/>
</dbReference>
<feature type="signal peptide" evidence="1">
    <location>
        <begin position="1"/>
        <end position="27"/>
    </location>
</feature>
<protein>
    <submittedName>
        <fullName evidence="2">DUF1329 domain-containing protein</fullName>
    </submittedName>
</protein>
<evidence type="ECO:0000313" key="3">
    <source>
        <dbReference type="Proteomes" id="UP000599109"/>
    </source>
</evidence>
<sequence>MSHERKTRFAWAALAAATLGLAAPAHAQSDAGRLGKELTPLGGEAAASKDGLIPAYAAADPAQPGWAPGKRREDFFRFKGDKPLYSVDASNVDKHADKLSPGQLALVKQVKGYRMDVYPTRRTCGSPDFVAENTKKNAAGGAKLGADGWSLQEAAMPGIPFPVPQNGAQAMWNTKMKYAGVGLDMPRLYTALSPRKGGSEWVAATSNQTYFYPWGNKGSKPLSQLPQMEYYTYFAYESPAALAGQALIFANYSNAASETFYYFPGQRRVRRMPTYAYDAPQIGFENQYLIDEPRVFNGTIDRFDWKLVGKKEMLVGYNAFGMYDPAVKFDAVAKADAIDPAQRRYEMHRVWVVEATVKAGVRHVSPRRTFYIDEDSWSLVAADDYDAQGKLWKLREAFVIPVYETGSCDNPAFVQYNLTEGRYLVDQAPLASGKDFRWVVEAKEQRFRENFYTSDNLRAISER</sequence>
<accession>A0A936Z5X2</accession>
<dbReference type="AlphaFoldDB" id="A0A936Z5X2"/>
<gene>
    <name evidence="2" type="ORF">JJ685_22275</name>
</gene>
<dbReference type="RefSeq" id="WP_201676530.1">
    <property type="nucleotide sequence ID" value="NZ_JAEQNE010000006.1"/>
</dbReference>
<keyword evidence="1" id="KW-0732">Signal</keyword>